<sequence length="301" mass="33883">MNTRNLGKRLGILVPWLVLIITPIMLFNYLIKGQVKSEIISTGYKKVIVTGLDKAVATALEGVKGNYGIFIKNFKTGETFKQNEHMIFHAGSLYKIWIMAETYNQIKTGDLTEDEQLSRDIEYLNKKFQIAEENAELTEGAITLTVANALTQMITISHNYAAMLLTEKIKLSSVAKFLKDNSFIESKVGINGEDPTTTPADMEKFFEKLYKGEIIDQEYSNKMLELLKAQKLNNKLPKNLPTETIIAHKTGELGFYTHDGGIVYSPKGDYIIIVMSQSDSPPGAEERIVDISEAVYKYFSR</sequence>
<dbReference type="GO" id="GO:0046677">
    <property type="term" value="P:response to antibiotic"/>
    <property type="evidence" value="ECO:0007669"/>
    <property type="project" value="InterPro"/>
</dbReference>
<dbReference type="AlphaFoldDB" id="A0A1F5MGM7"/>
<dbReference type="EMBL" id="MFDU01000010">
    <property type="protein sequence ID" value="OGE64517.1"/>
    <property type="molecule type" value="Genomic_DNA"/>
</dbReference>
<comment type="caution">
    <text evidence="3">The sequence shown here is derived from an EMBL/GenBank/DDBJ whole genome shotgun (WGS) entry which is preliminary data.</text>
</comment>
<dbReference type="GO" id="GO:0008800">
    <property type="term" value="F:beta-lactamase activity"/>
    <property type="evidence" value="ECO:0007669"/>
    <property type="project" value="InterPro"/>
</dbReference>
<dbReference type="Gene3D" id="3.40.710.10">
    <property type="entry name" value="DD-peptidase/beta-lactamase superfamily"/>
    <property type="match status" value="1"/>
</dbReference>
<organism evidence="3 4">
    <name type="scientific">Candidatus Daviesbacteria bacterium RIFCSPLOWO2_02_FULL_36_8</name>
    <dbReference type="NCBI Taxonomy" id="1797793"/>
    <lineage>
        <taxon>Bacteria</taxon>
        <taxon>Candidatus Daviesiibacteriota</taxon>
    </lineage>
</organism>
<keyword evidence="1" id="KW-0472">Membrane</keyword>
<dbReference type="InterPro" id="IPR012338">
    <property type="entry name" value="Beta-lactam/transpept-like"/>
</dbReference>
<keyword evidence="1" id="KW-0812">Transmembrane</keyword>
<protein>
    <recommendedName>
        <fullName evidence="2">Beta-lactamase class A catalytic domain-containing protein</fullName>
    </recommendedName>
</protein>
<feature type="domain" description="Beta-lactamase class A catalytic" evidence="2">
    <location>
        <begin position="68"/>
        <end position="275"/>
    </location>
</feature>
<dbReference type="Proteomes" id="UP000183317">
    <property type="component" value="Unassembled WGS sequence"/>
</dbReference>
<feature type="transmembrane region" description="Helical" evidence="1">
    <location>
        <begin position="12"/>
        <end position="31"/>
    </location>
</feature>
<dbReference type="PANTHER" id="PTHR35333">
    <property type="entry name" value="BETA-LACTAMASE"/>
    <property type="match status" value="1"/>
</dbReference>
<name>A0A1F5MGM7_9BACT</name>
<keyword evidence="1" id="KW-1133">Transmembrane helix</keyword>
<dbReference type="InterPro" id="IPR000871">
    <property type="entry name" value="Beta-lactam_class-A"/>
</dbReference>
<proteinExistence type="predicted"/>
<dbReference type="PANTHER" id="PTHR35333:SF3">
    <property type="entry name" value="BETA-LACTAMASE-TYPE TRANSPEPTIDASE FOLD CONTAINING PROTEIN"/>
    <property type="match status" value="1"/>
</dbReference>
<evidence type="ECO:0000256" key="1">
    <source>
        <dbReference type="SAM" id="Phobius"/>
    </source>
</evidence>
<reference evidence="3 4" key="1">
    <citation type="journal article" date="2016" name="Nat. Commun.">
        <title>Thousands of microbial genomes shed light on interconnected biogeochemical processes in an aquifer system.</title>
        <authorList>
            <person name="Anantharaman K."/>
            <person name="Brown C.T."/>
            <person name="Hug L.A."/>
            <person name="Sharon I."/>
            <person name="Castelle C.J."/>
            <person name="Probst A.J."/>
            <person name="Thomas B.C."/>
            <person name="Singh A."/>
            <person name="Wilkins M.J."/>
            <person name="Karaoz U."/>
            <person name="Brodie E.L."/>
            <person name="Williams K.H."/>
            <person name="Hubbard S.S."/>
            <person name="Banfield J.F."/>
        </authorList>
    </citation>
    <scope>NUCLEOTIDE SEQUENCE [LARGE SCALE GENOMIC DNA]</scope>
</reference>
<dbReference type="SUPFAM" id="SSF56601">
    <property type="entry name" value="beta-lactamase/transpeptidase-like"/>
    <property type="match status" value="1"/>
</dbReference>
<evidence type="ECO:0000313" key="3">
    <source>
        <dbReference type="EMBL" id="OGE64517.1"/>
    </source>
</evidence>
<dbReference type="GO" id="GO:0030655">
    <property type="term" value="P:beta-lactam antibiotic catabolic process"/>
    <property type="evidence" value="ECO:0007669"/>
    <property type="project" value="InterPro"/>
</dbReference>
<gene>
    <name evidence="3" type="ORF">A3J13_00855</name>
</gene>
<accession>A0A1F5MGM7</accession>
<evidence type="ECO:0000313" key="4">
    <source>
        <dbReference type="Proteomes" id="UP000183317"/>
    </source>
</evidence>
<dbReference type="Pfam" id="PF13354">
    <property type="entry name" value="Beta-lactamase2"/>
    <property type="match status" value="1"/>
</dbReference>
<evidence type="ECO:0000259" key="2">
    <source>
        <dbReference type="Pfam" id="PF13354"/>
    </source>
</evidence>
<dbReference type="InterPro" id="IPR045155">
    <property type="entry name" value="Beta-lactam_cat"/>
</dbReference>